<sequence length="322" mass="37700">MLYIFFANLIFLASVRGADDNGLHRFVILPDTQIYARFYPNIFKKQVEFIRRNKERLNIVAVLHEGDIVHMNDERQWPIVAQTISQLDGVVPYIMAIGNHDMGNHDYRRKYLTRDTALFNQYFPVEKYSALDSFGGLFNPSNMDNAYHLIKTAEITWLILSLEFCPRNEVLEWANRVVADHAQYPVIILTHLYLYPKTNRSPTTWHSTKHRYSCQAYLSENFNNGQQIWDKLISQHKNILLTFNGHIDRDGIKISTGRHGNKVYQLVADYQNMGKGGDGYLKILTINPRDRSMTIQTYSPYLRKYFREPESNLKLNNINFKP</sequence>
<dbReference type="InterPro" id="IPR029052">
    <property type="entry name" value="Metallo-depent_PP-like"/>
</dbReference>
<dbReference type="SUPFAM" id="SSF56300">
    <property type="entry name" value="Metallo-dependent phosphatases"/>
    <property type="match status" value="1"/>
</dbReference>
<dbReference type="InterPro" id="IPR051918">
    <property type="entry name" value="STPP_CPPED1"/>
</dbReference>
<dbReference type="PANTHER" id="PTHR43143:SF5">
    <property type="entry name" value="SECRETED PROTEIN"/>
    <property type="match status" value="1"/>
</dbReference>
<proteinExistence type="predicted"/>
<name>A0A176S413_9GAMM</name>
<gene>
    <name evidence="2" type="ORF">THIOM_001329</name>
</gene>
<keyword evidence="3" id="KW-1185">Reference proteome</keyword>
<protein>
    <submittedName>
        <fullName evidence="2">Metallophosphoesterase</fullName>
    </submittedName>
</protein>
<feature type="domain" description="Calcineurin-like phosphoesterase" evidence="1">
    <location>
        <begin position="25"/>
        <end position="204"/>
    </location>
</feature>
<evidence type="ECO:0000259" key="1">
    <source>
        <dbReference type="Pfam" id="PF00149"/>
    </source>
</evidence>
<evidence type="ECO:0000313" key="3">
    <source>
        <dbReference type="Proteomes" id="UP000076962"/>
    </source>
</evidence>
<dbReference type="InterPro" id="IPR004843">
    <property type="entry name" value="Calcineurin-like_PHP"/>
</dbReference>
<dbReference type="Pfam" id="PF00149">
    <property type="entry name" value="Metallophos"/>
    <property type="match status" value="1"/>
</dbReference>
<evidence type="ECO:0000313" key="2">
    <source>
        <dbReference type="EMBL" id="OAD22851.1"/>
    </source>
</evidence>
<dbReference type="Gene3D" id="3.60.21.10">
    <property type="match status" value="1"/>
</dbReference>
<organism evidence="2 3">
    <name type="scientific">Candidatus Thiomargarita nelsonii</name>
    <dbReference type="NCBI Taxonomy" id="1003181"/>
    <lineage>
        <taxon>Bacteria</taxon>
        <taxon>Pseudomonadati</taxon>
        <taxon>Pseudomonadota</taxon>
        <taxon>Gammaproteobacteria</taxon>
        <taxon>Thiotrichales</taxon>
        <taxon>Thiotrichaceae</taxon>
        <taxon>Thiomargarita</taxon>
    </lineage>
</organism>
<accession>A0A176S413</accession>
<dbReference type="AlphaFoldDB" id="A0A176S413"/>
<dbReference type="PANTHER" id="PTHR43143">
    <property type="entry name" value="METALLOPHOSPHOESTERASE, CALCINEURIN SUPERFAMILY"/>
    <property type="match status" value="1"/>
</dbReference>
<comment type="caution">
    <text evidence="2">The sequence shown here is derived from an EMBL/GenBank/DDBJ whole genome shotgun (WGS) entry which is preliminary data.</text>
</comment>
<dbReference type="Proteomes" id="UP000076962">
    <property type="component" value="Unassembled WGS sequence"/>
</dbReference>
<reference evidence="2 3" key="1">
    <citation type="submission" date="2016-05" db="EMBL/GenBank/DDBJ databases">
        <title>Single-cell genome of chain-forming Candidatus Thiomargarita nelsonii and comparison to other large sulfur-oxidizing bacteria.</title>
        <authorList>
            <person name="Winkel M."/>
            <person name="Salman V."/>
            <person name="Woyke T."/>
            <person name="Schulz-Vogt H."/>
            <person name="Richter M."/>
            <person name="Flood B."/>
            <person name="Bailey J."/>
            <person name="Amann R."/>
            <person name="Mussmann M."/>
        </authorList>
    </citation>
    <scope>NUCLEOTIDE SEQUENCE [LARGE SCALE GENOMIC DNA]</scope>
    <source>
        <strain evidence="2 3">THI036</strain>
    </source>
</reference>
<dbReference type="GO" id="GO:0016787">
    <property type="term" value="F:hydrolase activity"/>
    <property type="evidence" value="ECO:0007669"/>
    <property type="project" value="InterPro"/>
</dbReference>
<dbReference type="EMBL" id="LUTY01000703">
    <property type="protein sequence ID" value="OAD22851.1"/>
    <property type="molecule type" value="Genomic_DNA"/>
</dbReference>